<proteinExistence type="predicted"/>
<evidence type="ECO:0000313" key="1">
    <source>
        <dbReference type="EMBL" id="RJK96613.1"/>
    </source>
</evidence>
<reference evidence="1 2" key="1">
    <citation type="submission" date="2018-09" db="EMBL/GenBank/DDBJ databases">
        <title>Paracoccus onubensis nov. sp. a moderate halophilic bacterium isolated from Gruta de las Maravillas (Aracena, Spain).</title>
        <authorList>
            <person name="Jurado V."/>
            <person name="Gutierrez-Patricio S."/>
            <person name="Gonzalez-Pimentel J.L."/>
            <person name="Laiz L."/>
            <person name="Saiz-Jimenez C."/>
        </authorList>
    </citation>
    <scope>NUCLEOTIDE SEQUENCE [LARGE SCALE GENOMIC DNA]</scope>
    <source>
        <strain evidence="1 2">DSM 19484</strain>
    </source>
</reference>
<dbReference type="Proteomes" id="UP000285530">
    <property type="component" value="Unassembled WGS sequence"/>
</dbReference>
<evidence type="ECO:0000313" key="2">
    <source>
        <dbReference type="Proteomes" id="UP000285530"/>
    </source>
</evidence>
<protein>
    <submittedName>
        <fullName evidence="1">Uncharacterized protein</fullName>
    </submittedName>
</protein>
<dbReference type="AlphaFoldDB" id="A0A418ZPN1"/>
<dbReference type="RefSeq" id="WP_119887754.1">
    <property type="nucleotide sequence ID" value="NZ_CP067169.1"/>
</dbReference>
<keyword evidence="2" id="KW-1185">Reference proteome</keyword>
<dbReference type="EMBL" id="QZEV01000156">
    <property type="protein sequence ID" value="RJK96613.1"/>
    <property type="molecule type" value="Genomic_DNA"/>
</dbReference>
<organism evidence="1 2">
    <name type="scientific">Paracoccus aestuarii</name>
    <dbReference type="NCBI Taxonomy" id="453842"/>
    <lineage>
        <taxon>Bacteria</taxon>
        <taxon>Pseudomonadati</taxon>
        <taxon>Pseudomonadota</taxon>
        <taxon>Alphaproteobacteria</taxon>
        <taxon>Rhodobacterales</taxon>
        <taxon>Paracoccaceae</taxon>
        <taxon>Paracoccus</taxon>
    </lineage>
</organism>
<name>A0A418ZPN1_9RHOB</name>
<sequence length="72" mass="7693">MLIDNETGNSVNFGDFESITAVLNGIDVTDLLMGSGTSRSFTPQESGGLQIDGWVTVNGQTVYAMQTYVTVE</sequence>
<comment type="caution">
    <text evidence="1">The sequence shown here is derived from an EMBL/GenBank/DDBJ whole genome shotgun (WGS) entry which is preliminary data.</text>
</comment>
<accession>A0A418ZPN1</accession>
<gene>
    <name evidence="1" type="ORF">D3P06_17545</name>
</gene>